<dbReference type="RefSeq" id="WP_255026708.1">
    <property type="nucleotide sequence ID" value="NZ_JANDHW010000005.1"/>
</dbReference>
<accession>A0ABT1MGG4</accession>
<feature type="domain" description="YCII-related" evidence="2">
    <location>
        <begin position="1"/>
        <end position="81"/>
    </location>
</feature>
<comment type="caution">
    <text evidence="3">The sequence shown here is derived from an EMBL/GenBank/DDBJ whole genome shotgun (WGS) entry which is preliminary data.</text>
</comment>
<sequence>MTIAVLTYKKELSEVEKSLQEHRIYLDKYYSSGKFIASGAQTPRIGGIILMNITKEEAQLLIKEDPFFRNDVAEYELIEFSPTKYQVGFEQFIKR</sequence>
<keyword evidence="4" id="KW-1185">Reference proteome</keyword>
<evidence type="ECO:0000313" key="3">
    <source>
        <dbReference type="EMBL" id="MCP9611725.1"/>
    </source>
</evidence>
<dbReference type="PANTHER" id="PTHR37828:SF1">
    <property type="entry name" value="YCII-RELATED DOMAIN-CONTAINING PROTEIN"/>
    <property type="match status" value="1"/>
</dbReference>
<dbReference type="InterPro" id="IPR005545">
    <property type="entry name" value="YCII"/>
</dbReference>
<evidence type="ECO:0000256" key="1">
    <source>
        <dbReference type="ARBA" id="ARBA00007689"/>
    </source>
</evidence>
<name>A0ABT1MGG4_9BACT</name>
<comment type="similarity">
    <text evidence="1">Belongs to the YciI family.</text>
</comment>
<dbReference type="InterPro" id="IPR011008">
    <property type="entry name" value="Dimeric_a/b-barrel"/>
</dbReference>
<gene>
    <name evidence="3" type="ORF">NMU02_06445</name>
</gene>
<dbReference type="Pfam" id="PF03795">
    <property type="entry name" value="YCII"/>
    <property type="match status" value="1"/>
</dbReference>
<dbReference type="SUPFAM" id="SSF54909">
    <property type="entry name" value="Dimeric alpha+beta barrel"/>
    <property type="match status" value="1"/>
</dbReference>
<protein>
    <submittedName>
        <fullName evidence="3">YciI family protein</fullName>
    </submittedName>
</protein>
<reference evidence="3 4" key="1">
    <citation type="submission" date="2022-07" db="EMBL/GenBank/DDBJ databases">
        <title>Fecal culturing of patients with breast cancer.</title>
        <authorList>
            <person name="Teng N.M.Y."/>
            <person name="Kiu R."/>
            <person name="Evans R."/>
            <person name="Baker D.J."/>
            <person name="Zenner C."/>
            <person name="Robinson S.D."/>
            <person name="Hall L.J."/>
        </authorList>
    </citation>
    <scope>NUCLEOTIDE SEQUENCE [LARGE SCALE GENOMIC DNA]</scope>
    <source>
        <strain evidence="3 4">LH1063</strain>
    </source>
</reference>
<proteinExistence type="inferred from homology"/>
<evidence type="ECO:0000259" key="2">
    <source>
        <dbReference type="Pfam" id="PF03795"/>
    </source>
</evidence>
<organism evidence="3 4">
    <name type="scientific">Coprobacter tertius</name>
    <dbReference type="NCBI Taxonomy" id="2944915"/>
    <lineage>
        <taxon>Bacteria</taxon>
        <taxon>Pseudomonadati</taxon>
        <taxon>Bacteroidota</taxon>
        <taxon>Bacteroidia</taxon>
        <taxon>Bacteroidales</taxon>
        <taxon>Barnesiellaceae</taxon>
        <taxon>Coprobacter</taxon>
    </lineage>
</organism>
<evidence type="ECO:0000313" key="4">
    <source>
        <dbReference type="Proteomes" id="UP001205603"/>
    </source>
</evidence>
<dbReference type="PANTHER" id="PTHR37828">
    <property type="entry name" value="GSR2449 PROTEIN"/>
    <property type="match status" value="1"/>
</dbReference>
<dbReference type="EMBL" id="JANDHW010000005">
    <property type="protein sequence ID" value="MCP9611725.1"/>
    <property type="molecule type" value="Genomic_DNA"/>
</dbReference>
<dbReference type="Proteomes" id="UP001205603">
    <property type="component" value="Unassembled WGS sequence"/>
</dbReference>